<sequence length="181" mass="20087">MTLKRLVLLPLQVLLAILVIIDELARPIYGPLIRRFAALRLVEIGERAVAALPRFVILILLAVPLAVAEPLKIYGLLLLGKGLLVRGLLILAVAYLASFLLIERIYAAGKPKLMTIGWFAWLMGLIDWVRRTLLDWLKRTPVWVAVTAARNFAARVVAVFRAAISQRRGSSSGQSGERDSR</sequence>
<protein>
    <submittedName>
        <fullName evidence="2">Uncharacterized protein</fullName>
    </submittedName>
</protein>
<dbReference type="EMBL" id="PUEJ01000004">
    <property type="protein sequence ID" value="PRH87188.1"/>
    <property type="molecule type" value="Genomic_DNA"/>
</dbReference>
<keyword evidence="1" id="KW-0472">Membrane</keyword>
<accession>A0A2S9QCW7</accession>
<keyword evidence="1" id="KW-0812">Transmembrane</keyword>
<feature type="transmembrane region" description="Helical" evidence="1">
    <location>
        <begin position="49"/>
        <end position="71"/>
    </location>
</feature>
<feature type="transmembrane region" description="Helical" evidence="1">
    <location>
        <begin position="83"/>
        <end position="107"/>
    </location>
</feature>
<dbReference type="Proteomes" id="UP000237682">
    <property type="component" value="Unassembled WGS sequence"/>
</dbReference>
<evidence type="ECO:0000313" key="2">
    <source>
        <dbReference type="EMBL" id="PRH87188.1"/>
    </source>
</evidence>
<keyword evidence="1" id="KW-1133">Transmembrane helix</keyword>
<evidence type="ECO:0000313" key="3">
    <source>
        <dbReference type="Proteomes" id="UP000237682"/>
    </source>
</evidence>
<dbReference type="AlphaFoldDB" id="A0A2S9QCW7"/>
<evidence type="ECO:0000256" key="1">
    <source>
        <dbReference type="SAM" id="Phobius"/>
    </source>
</evidence>
<dbReference type="RefSeq" id="WP_105862127.1">
    <property type="nucleotide sequence ID" value="NZ_PUEJ01000004.1"/>
</dbReference>
<name>A0A2S9QCW7_9HYPH</name>
<proteinExistence type="predicted"/>
<comment type="caution">
    <text evidence="2">The sequence shown here is derived from an EMBL/GenBank/DDBJ whole genome shotgun (WGS) entry which is preliminary data.</text>
</comment>
<reference evidence="2 3" key="1">
    <citation type="submission" date="2018-02" db="EMBL/GenBank/DDBJ databases">
        <title>Whole genome sequencing of endophytic bacterium.</title>
        <authorList>
            <person name="Eedara R."/>
            <person name="Podile A.R."/>
        </authorList>
    </citation>
    <scope>NUCLEOTIDE SEQUENCE [LARGE SCALE GENOMIC DNA]</scope>
    <source>
        <strain evidence="2 3">RP1T</strain>
    </source>
</reference>
<organism evidence="2 3">
    <name type="scientific">Labrys okinawensis</name>
    <dbReference type="NCBI Taxonomy" id="346911"/>
    <lineage>
        <taxon>Bacteria</taxon>
        <taxon>Pseudomonadati</taxon>
        <taxon>Pseudomonadota</taxon>
        <taxon>Alphaproteobacteria</taxon>
        <taxon>Hyphomicrobiales</taxon>
        <taxon>Xanthobacteraceae</taxon>
        <taxon>Labrys</taxon>
    </lineage>
</organism>
<keyword evidence="3" id="KW-1185">Reference proteome</keyword>
<gene>
    <name evidence="2" type="ORF">C5L14_11135</name>
</gene>
<dbReference type="OrthoDB" id="7356231at2"/>